<dbReference type="AlphaFoldDB" id="A0A934X5A3"/>
<evidence type="ECO:0000313" key="1">
    <source>
        <dbReference type="EMBL" id="MBK6300704.1"/>
    </source>
</evidence>
<sequence length="100" mass="9988">MLVHVEPDDLAAAGHRMSGDGPRLRALAQLISGCGVAGRRACPGAPALGQALAALGERGSAAISTLAVATDTLAAGLGDAGRRYGDVEDRLAVMGRRVIG</sequence>
<gene>
    <name evidence="1" type="ORF">IPF40_06515</name>
    <name evidence="2" type="ORF">IPP00_00540</name>
</gene>
<dbReference type="Proteomes" id="UP000886632">
    <property type="component" value="Unassembled WGS sequence"/>
</dbReference>
<accession>A0A934X5A3</accession>
<reference evidence="1 3" key="1">
    <citation type="submission" date="2020-10" db="EMBL/GenBank/DDBJ databases">
        <title>Connecting structure to function with the recovery of over 1000 high-quality activated sludge metagenome-assembled genomes encoding full-length rRNA genes using long-read sequencing.</title>
        <authorList>
            <person name="Singleton C.M."/>
            <person name="Petriglieri F."/>
            <person name="Kristensen J.M."/>
            <person name="Kirkegaard R.H."/>
            <person name="Michaelsen T.Y."/>
            <person name="Andersen M.H."/>
            <person name="Karst S.M."/>
            <person name="Dueholm M.S."/>
            <person name="Nielsen P.H."/>
            <person name="Albertsen M."/>
        </authorList>
    </citation>
    <scope>NUCLEOTIDE SEQUENCE [LARGE SCALE GENOMIC DNA]</scope>
    <source>
        <strain evidence="1">AalE_18-Q3-R2-46_BAT3C.188</strain>
        <strain evidence="2">Ribe_18-Q3-R11-54_MAXAC.001</strain>
    </source>
</reference>
<dbReference type="EMBL" id="JADKGK010000004">
    <property type="protein sequence ID" value="MBL0002537.1"/>
    <property type="molecule type" value="Genomic_DNA"/>
</dbReference>
<dbReference type="EMBL" id="JADIXZ010000004">
    <property type="protein sequence ID" value="MBK6300704.1"/>
    <property type="molecule type" value="Genomic_DNA"/>
</dbReference>
<organism evidence="1 3">
    <name type="scientific">Candidatus Phosphoribacter hodrii</name>
    <dbReference type="NCBI Taxonomy" id="2953743"/>
    <lineage>
        <taxon>Bacteria</taxon>
        <taxon>Bacillati</taxon>
        <taxon>Actinomycetota</taxon>
        <taxon>Actinomycetes</taxon>
        <taxon>Micrococcales</taxon>
        <taxon>Dermatophilaceae</taxon>
        <taxon>Candidatus Phosphoribacter</taxon>
    </lineage>
</organism>
<protein>
    <submittedName>
        <fullName evidence="1">Uncharacterized protein</fullName>
    </submittedName>
</protein>
<dbReference type="Proteomes" id="UP000718281">
    <property type="component" value="Unassembled WGS sequence"/>
</dbReference>
<evidence type="ECO:0000313" key="2">
    <source>
        <dbReference type="EMBL" id="MBL0002537.1"/>
    </source>
</evidence>
<proteinExistence type="predicted"/>
<comment type="caution">
    <text evidence="1">The sequence shown here is derived from an EMBL/GenBank/DDBJ whole genome shotgun (WGS) entry which is preliminary data.</text>
</comment>
<name>A0A934X5A3_9MICO</name>
<evidence type="ECO:0000313" key="3">
    <source>
        <dbReference type="Proteomes" id="UP000718281"/>
    </source>
</evidence>